<dbReference type="PROSITE" id="PS50871">
    <property type="entry name" value="C1Q"/>
    <property type="match status" value="1"/>
</dbReference>
<evidence type="ECO:0000256" key="2">
    <source>
        <dbReference type="ARBA" id="ARBA00022525"/>
    </source>
</evidence>
<dbReference type="InterPro" id="IPR001073">
    <property type="entry name" value="C1q_dom"/>
</dbReference>
<keyword evidence="2" id="KW-0964">Secreted</keyword>
<dbReference type="SUPFAM" id="SSF49842">
    <property type="entry name" value="TNF-like"/>
    <property type="match status" value="2"/>
</dbReference>
<dbReference type="Gene3D" id="2.60.120.40">
    <property type="match status" value="2"/>
</dbReference>
<dbReference type="EMBL" id="CAJFCJ010000016">
    <property type="protein sequence ID" value="CAD5122236.1"/>
    <property type="molecule type" value="Genomic_DNA"/>
</dbReference>
<dbReference type="PANTHER" id="PTHR15427:SF33">
    <property type="entry name" value="COLLAGEN IV NC1 DOMAIN-CONTAINING PROTEIN"/>
    <property type="match status" value="1"/>
</dbReference>
<dbReference type="InterPro" id="IPR050392">
    <property type="entry name" value="Collagen/C1q_domain"/>
</dbReference>
<reference evidence="4 5" key="1">
    <citation type="submission" date="2020-08" db="EMBL/GenBank/DDBJ databases">
        <authorList>
            <person name="Hejnol A."/>
        </authorList>
    </citation>
    <scope>NUCLEOTIDE SEQUENCE [LARGE SCALE GENOMIC DNA]</scope>
</reference>
<keyword evidence="5" id="KW-1185">Reference proteome</keyword>
<organism evidence="4 5">
    <name type="scientific">Dimorphilus gyrociliatus</name>
    <dbReference type="NCBI Taxonomy" id="2664684"/>
    <lineage>
        <taxon>Eukaryota</taxon>
        <taxon>Metazoa</taxon>
        <taxon>Spiralia</taxon>
        <taxon>Lophotrochozoa</taxon>
        <taxon>Annelida</taxon>
        <taxon>Polychaeta</taxon>
        <taxon>Polychaeta incertae sedis</taxon>
        <taxon>Dinophilidae</taxon>
        <taxon>Dimorphilus</taxon>
    </lineage>
</organism>
<dbReference type="Proteomes" id="UP000549394">
    <property type="component" value="Unassembled WGS sequence"/>
</dbReference>
<evidence type="ECO:0000259" key="3">
    <source>
        <dbReference type="PROSITE" id="PS50871"/>
    </source>
</evidence>
<dbReference type="PANTHER" id="PTHR15427">
    <property type="entry name" value="EMILIN ELASTIN MICROFIBRIL INTERFACE-LOCATED PROTEIN ELASTIN MICROFIBRIL INTERFACER"/>
    <property type="match status" value="1"/>
</dbReference>
<evidence type="ECO:0000313" key="4">
    <source>
        <dbReference type="EMBL" id="CAD5122236.1"/>
    </source>
</evidence>
<name>A0A7I8W2C3_9ANNE</name>
<accession>A0A7I8W2C3</accession>
<proteinExistence type="predicted"/>
<dbReference type="AlphaFoldDB" id="A0A7I8W2C3"/>
<sequence>MKLFAVLILSIQLSFVFLNPAFFIFDSDLRHYSNNAAVQFSDVAINKQNFYTNNAAHITEPGYYFSALNAATPKDGEVNFRHNFFYGDKYVIQPPNANDVVTSSRISMYEHKSGSSSRRENIRSFKSSTTISDTISKTTSWLAFKYNTDNIFYAGYTEKNGNNMIFNDVRILKGIGYGQNALRIAKSGLYFFAITLGTTNSSNNEVEIYINGQALFQSVGKIVRNNDESGEYIMSSTRSWIFQLKEKDEVSLRGLKGNYVDKYHTSFLMFRLDSSNTKPSFSAVRKAGWLGFGALNPIEFDTTLAIMGNYWNARENQYEIQTSGLYFLSVTGGKYRRCKLEMEVLVNNELKGELLNHNTGPGDENTNTMNMLLELKDGDVLSFSSPNSACFDDSYYLTSFSIFYVSS</sequence>
<evidence type="ECO:0000313" key="5">
    <source>
        <dbReference type="Proteomes" id="UP000549394"/>
    </source>
</evidence>
<feature type="domain" description="C1q" evidence="3">
    <location>
        <begin position="274"/>
        <end position="407"/>
    </location>
</feature>
<dbReference type="GO" id="GO:0005581">
    <property type="term" value="C:collagen trimer"/>
    <property type="evidence" value="ECO:0007669"/>
    <property type="project" value="UniProtKB-KW"/>
</dbReference>
<dbReference type="InterPro" id="IPR008983">
    <property type="entry name" value="Tumour_necrosis_fac-like_dom"/>
</dbReference>
<comment type="subcellular location">
    <subcellularLocation>
        <location evidence="1">Secreted</location>
    </subcellularLocation>
</comment>
<gene>
    <name evidence="4" type="ORF">DGYR_LOCUS10067</name>
</gene>
<protein>
    <submittedName>
        <fullName evidence="4">DgyrCDS10686</fullName>
    </submittedName>
</protein>
<evidence type="ECO:0000256" key="1">
    <source>
        <dbReference type="ARBA" id="ARBA00004613"/>
    </source>
</evidence>
<dbReference type="Pfam" id="PF00386">
    <property type="entry name" value="C1q"/>
    <property type="match status" value="1"/>
</dbReference>
<comment type="caution">
    <text evidence="4">The sequence shown here is derived from an EMBL/GenBank/DDBJ whole genome shotgun (WGS) entry which is preliminary data.</text>
</comment>